<comment type="similarity">
    <text evidence="2 5">Belongs to the bacterial histone-like protein family.</text>
</comment>
<evidence type="ECO:0000256" key="5">
    <source>
        <dbReference type="RuleBase" id="RU003939"/>
    </source>
</evidence>
<feature type="chain" id="PRO_5012795051" evidence="7">
    <location>
        <begin position="19"/>
        <end position="148"/>
    </location>
</feature>
<dbReference type="Gene3D" id="4.10.520.10">
    <property type="entry name" value="IHF-like DNA-binding proteins"/>
    <property type="match status" value="1"/>
</dbReference>
<dbReference type="AlphaFoldDB" id="A0A1Q2SP45"/>
<evidence type="ECO:0000256" key="2">
    <source>
        <dbReference type="ARBA" id="ARBA00010529"/>
    </source>
</evidence>
<keyword evidence="9" id="KW-1185">Reference proteome</keyword>
<dbReference type="PANTHER" id="PTHR33175:SF3">
    <property type="entry name" value="DNA-BINDING PROTEIN HU-BETA"/>
    <property type="match status" value="1"/>
</dbReference>
<keyword evidence="7" id="KW-0732">Signal</keyword>
<keyword evidence="4 8" id="KW-0238">DNA-binding</keyword>
<organism evidence="8 9">
    <name type="scientific">Candidatus Nitrosoglobus terrae</name>
    <dbReference type="NCBI Taxonomy" id="1630141"/>
    <lineage>
        <taxon>Bacteria</taxon>
        <taxon>Pseudomonadati</taxon>
        <taxon>Pseudomonadota</taxon>
        <taxon>Gammaproteobacteria</taxon>
        <taxon>Chromatiales</taxon>
        <taxon>Chromatiaceae</taxon>
        <taxon>Candidatus Nitrosoglobus</taxon>
    </lineage>
</organism>
<dbReference type="PANTHER" id="PTHR33175">
    <property type="entry name" value="DNA-BINDING PROTEIN HU"/>
    <property type="match status" value="1"/>
</dbReference>
<dbReference type="KEGG" id="ntt:TAO_1497"/>
<protein>
    <submittedName>
        <fullName evidence="8">Histone family protein DNA-binding protein</fullName>
    </submittedName>
</protein>
<dbReference type="Proteomes" id="UP000243679">
    <property type="component" value="Chromosome"/>
</dbReference>
<dbReference type="GO" id="GO:0030527">
    <property type="term" value="F:structural constituent of chromatin"/>
    <property type="evidence" value="ECO:0007669"/>
    <property type="project" value="InterPro"/>
</dbReference>
<evidence type="ECO:0000256" key="4">
    <source>
        <dbReference type="ARBA" id="ARBA00023125"/>
    </source>
</evidence>
<accession>A0A1Q2SP45</accession>
<feature type="signal peptide" evidence="7">
    <location>
        <begin position="1"/>
        <end position="18"/>
    </location>
</feature>
<dbReference type="GO" id="GO:0030261">
    <property type="term" value="P:chromosome condensation"/>
    <property type="evidence" value="ECO:0007669"/>
    <property type="project" value="UniProtKB-KW"/>
</dbReference>
<evidence type="ECO:0000256" key="1">
    <source>
        <dbReference type="ARBA" id="ARBA00003819"/>
    </source>
</evidence>
<dbReference type="EMBL" id="AP014836">
    <property type="protein sequence ID" value="BAW80867.1"/>
    <property type="molecule type" value="Genomic_DNA"/>
</dbReference>
<proteinExistence type="inferred from homology"/>
<dbReference type="GO" id="GO:0003677">
    <property type="term" value="F:DNA binding"/>
    <property type="evidence" value="ECO:0007669"/>
    <property type="project" value="UniProtKB-KW"/>
</dbReference>
<evidence type="ECO:0000256" key="7">
    <source>
        <dbReference type="SAM" id="SignalP"/>
    </source>
</evidence>
<feature type="compositionally biased region" description="Basic and acidic residues" evidence="6">
    <location>
        <begin position="21"/>
        <end position="33"/>
    </location>
</feature>
<dbReference type="InterPro" id="IPR010992">
    <property type="entry name" value="IHF-like_DNA-bd_dom_sf"/>
</dbReference>
<evidence type="ECO:0000256" key="3">
    <source>
        <dbReference type="ARBA" id="ARBA00023067"/>
    </source>
</evidence>
<gene>
    <name evidence="8" type="ORF">TAO_1497</name>
</gene>
<evidence type="ECO:0000313" key="9">
    <source>
        <dbReference type="Proteomes" id="UP000243679"/>
    </source>
</evidence>
<feature type="region of interest" description="Disordered" evidence="6">
    <location>
        <begin position="19"/>
        <end position="63"/>
    </location>
</feature>
<reference evidence="8 9" key="1">
    <citation type="journal article" date="2017" name="ISME J.">
        <title>An acid-tolerant ammonia-oxidizing ?-proteobacterium from soil.</title>
        <authorList>
            <person name="Hayatsu M."/>
            <person name="Tago K."/>
            <person name="Uchiyama I."/>
            <person name="Toyoda A."/>
            <person name="Wang Y."/>
            <person name="Shimomura Y."/>
            <person name="Okubo T."/>
            <person name="Kurisu F."/>
            <person name="Hirono Y."/>
            <person name="Nonaka K."/>
            <person name="Akiyama H."/>
            <person name="Itoh T."/>
            <person name="Takami H."/>
        </authorList>
    </citation>
    <scope>NUCLEOTIDE SEQUENCE [LARGE SCALE GENOMIC DNA]</scope>
    <source>
        <strain evidence="8 9">TAO100</strain>
    </source>
</reference>
<name>A0A1Q2SP45_9GAMM</name>
<comment type="function">
    <text evidence="1">Histone-like DNA-binding protein which is capable of wrapping DNA to stabilize it, and thus to prevent its denaturation under extreme environmental conditions.</text>
</comment>
<dbReference type="SMART" id="SM00411">
    <property type="entry name" value="BHL"/>
    <property type="match status" value="1"/>
</dbReference>
<keyword evidence="3" id="KW-0226">DNA condensation</keyword>
<dbReference type="SUPFAM" id="SSF47729">
    <property type="entry name" value="IHF-like DNA-binding proteins"/>
    <property type="match status" value="1"/>
</dbReference>
<evidence type="ECO:0000313" key="8">
    <source>
        <dbReference type="EMBL" id="BAW80867.1"/>
    </source>
</evidence>
<dbReference type="RefSeq" id="WP_231910629.1">
    <property type="nucleotide sequence ID" value="NZ_AP014836.1"/>
</dbReference>
<dbReference type="InterPro" id="IPR000119">
    <property type="entry name" value="Hist_DNA-bd"/>
</dbReference>
<feature type="compositionally biased region" description="Basic and acidic residues" evidence="6">
    <location>
        <begin position="46"/>
        <end position="63"/>
    </location>
</feature>
<evidence type="ECO:0000256" key="6">
    <source>
        <dbReference type="SAM" id="MobiDB-lite"/>
    </source>
</evidence>
<dbReference type="Pfam" id="PF00216">
    <property type="entry name" value="Bac_DNA_binding"/>
    <property type="match status" value="1"/>
</dbReference>
<sequence length="148" mass="16542">MKKVFLLMLMTVSFSVVAASDKSDSVETQKIEKQQGQVAKDKHKTAKLEKAEKSQRQTSNDKDLATRIAKQAGIDQGQVEKVLSSFKEQVIGSLKAGEEVRLSNFGKFYSKHMDAREVRNPKTGKATQVSSRNYLRFKAFASGNKQLN</sequence>